<proteinExistence type="predicted"/>
<feature type="transmembrane region" description="Helical" evidence="1">
    <location>
        <begin position="164"/>
        <end position="181"/>
    </location>
</feature>
<comment type="caution">
    <text evidence="2">The sequence shown here is derived from an EMBL/GenBank/DDBJ whole genome shotgun (WGS) entry which is preliminary data.</text>
</comment>
<evidence type="ECO:0000256" key="1">
    <source>
        <dbReference type="SAM" id="Phobius"/>
    </source>
</evidence>
<dbReference type="RefSeq" id="WP_212520341.1">
    <property type="nucleotide sequence ID" value="NZ_JAGSOH010000078.1"/>
</dbReference>
<name>A0A941ED26_9ACTN</name>
<keyword evidence="1" id="KW-1133">Transmembrane helix</keyword>
<dbReference type="EMBL" id="JAGSOH010000078">
    <property type="protein sequence ID" value="MBR7829206.1"/>
    <property type="molecule type" value="Genomic_DNA"/>
</dbReference>
<feature type="transmembrane region" description="Helical" evidence="1">
    <location>
        <begin position="102"/>
        <end position="120"/>
    </location>
</feature>
<feature type="transmembrane region" description="Helical" evidence="1">
    <location>
        <begin position="212"/>
        <end position="232"/>
    </location>
</feature>
<feature type="transmembrane region" description="Helical" evidence="1">
    <location>
        <begin position="127"/>
        <end position="152"/>
    </location>
</feature>
<dbReference type="AlphaFoldDB" id="A0A941ED26"/>
<feature type="transmembrane region" description="Helical" evidence="1">
    <location>
        <begin position="186"/>
        <end position="206"/>
    </location>
</feature>
<organism evidence="2 3">
    <name type="scientific">Actinospica acidithermotolerans</name>
    <dbReference type="NCBI Taxonomy" id="2828514"/>
    <lineage>
        <taxon>Bacteria</taxon>
        <taxon>Bacillati</taxon>
        <taxon>Actinomycetota</taxon>
        <taxon>Actinomycetes</taxon>
        <taxon>Catenulisporales</taxon>
        <taxon>Actinospicaceae</taxon>
        <taxon>Actinospica</taxon>
    </lineage>
</organism>
<accession>A0A941ED26</accession>
<protein>
    <submittedName>
        <fullName evidence="2">Uncharacterized protein</fullName>
    </submittedName>
</protein>
<reference evidence="2" key="1">
    <citation type="submission" date="2021-04" db="EMBL/GenBank/DDBJ databases">
        <title>Genome based classification of Actinospica acidithermotolerans sp. nov., an actinobacterium isolated from an Indonesian hot spring.</title>
        <authorList>
            <person name="Kusuma A.B."/>
            <person name="Putra K.E."/>
            <person name="Nafisah S."/>
            <person name="Loh J."/>
            <person name="Nouioui I."/>
            <person name="Goodfellow M."/>
        </authorList>
    </citation>
    <scope>NUCLEOTIDE SEQUENCE</scope>
    <source>
        <strain evidence="2">MGRD01-02</strain>
    </source>
</reference>
<keyword evidence="1" id="KW-0472">Membrane</keyword>
<feature type="transmembrane region" description="Helical" evidence="1">
    <location>
        <begin position="69"/>
        <end position="90"/>
    </location>
</feature>
<feature type="transmembrane region" description="Helical" evidence="1">
    <location>
        <begin position="42"/>
        <end position="62"/>
    </location>
</feature>
<keyword evidence="3" id="KW-1185">Reference proteome</keyword>
<sequence length="241" mass="26107">MAGRNGAEAGISRFGPRRAARILAGEADRVFRPVLVELRARGWRAIPFSLACAALIALFALLQHTDPGWWLVEHVAAVYQALPVWLIVLRLPLSMFAPAPDLPAWGAVAQVLVVFAVAEVQLGRWRTLLVAVCTNALTTLSARLMWIVSAVLGVGTPQIDAYELDTGPSTVVVALSVYVLLRCRAYIVLAAVVLAMVLETVLLPNLAGREHLVAVGLGIASYLIGDRLPVALRDRRARRRL</sequence>
<dbReference type="Proteomes" id="UP000676325">
    <property type="component" value="Unassembled WGS sequence"/>
</dbReference>
<keyword evidence="1" id="KW-0812">Transmembrane</keyword>
<gene>
    <name evidence="2" type="ORF">KDK95_23060</name>
</gene>
<evidence type="ECO:0000313" key="3">
    <source>
        <dbReference type="Proteomes" id="UP000676325"/>
    </source>
</evidence>
<evidence type="ECO:0000313" key="2">
    <source>
        <dbReference type="EMBL" id="MBR7829206.1"/>
    </source>
</evidence>